<evidence type="ECO:0000256" key="3">
    <source>
        <dbReference type="ARBA" id="ARBA00022833"/>
    </source>
</evidence>
<comment type="caution">
    <text evidence="8">The sequence shown here is derived from an EMBL/GenBank/DDBJ whole genome shotgun (WGS) entry which is preliminary data.</text>
</comment>
<accession>A0A835UHG7</accession>
<dbReference type="GO" id="GO:0004842">
    <property type="term" value="F:ubiquitin-protein transferase activity"/>
    <property type="evidence" value="ECO:0007669"/>
    <property type="project" value="TreeGrafter"/>
</dbReference>
<dbReference type="CDD" id="cd16649">
    <property type="entry name" value="mRING-HC-C3HC5_CGRF1-like"/>
    <property type="match status" value="1"/>
</dbReference>
<evidence type="ECO:0000256" key="4">
    <source>
        <dbReference type="PROSITE-ProRule" id="PRU00175"/>
    </source>
</evidence>
<evidence type="ECO:0000256" key="5">
    <source>
        <dbReference type="SAM" id="Coils"/>
    </source>
</evidence>
<feature type="domain" description="RING-type" evidence="6">
    <location>
        <begin position="277"/>
        <end position="313"/>
    </location>
</feature>
<dbReference type="GO" id="GO:0008270">
    <property type="term" value="F:zinc ion binding"/>
    <property type="evidence" value="ECO:0007669"/>
    <property type="project" value="UniProtKB-KW"/>
</dbReference>
<dbReference type="Proteomes" id="UP000639772">
    <property type="component" value="Chromosome 11"/>
</dbReference>
<evidence type="ECO:0000313" key="7">
    <source>
        <dbReference type="EMBL" id="KAG0460393.1"/>
    </source>
</evidence>
<dbReference type="AlphaFoldDB" id="A0A835UHG7"/>
<keyword evidence="2 4" id="KW-0863">Zinc-finger</keyword>
<dbReference type="Pfam" id="PF13920">
    <property type="entry name" value="zf-C3HC4_3"/>
    <property type="match status" value="1"/>
</dbReference>
<dbReference type="Gene3D" id="3.30.40.10">
    <property type="entry name" value="Zinc/RING finger domain, C3HC4 (zinc finger)"/>
    <property type="match status" value="1"/>
</dbReference>
<dbReference type="PANTHER" id="PTHR42647:SF5">
    <property type="entry name" value="SBP (S-RIBONUCLEASE BINDING PROTEIN) FAMILY PROTEIN"/>
    <property type="match status" value="1"/>
</dbReference>
<keyword evidence="1" id="KW-0479">Metal-binding</keyword>
<keyword evidence="5" id="KW-0175">Coiled coil</keyword>
<gene>
    <name evidence="8" type="ORF">HPP92_020288</name>
    <name evidence="7" type="ORF">HPP92_020690</name>
</gene>
<protein>
    <recommendedName>
        <fullName evidence="6">RING-type domain-containing protein</fullName>
    </recommendedName>
</protein>
<dbReference type="PROSITE" id="PS50089">
    <property type="entry name" value="ZF_RING_2"/>
    <property type="match status" value="1"/>
</dbReference>
<keyword evidence="9" id="KW-1185">Reference proteome</keyword>
<dbReference type="PIRSF" id="PIRSF036836">
    <property type="entry name" value="RNase_bind_SBP1"/>
    <property type="match status" value="1"/>
</dbReference>
<evidence type="ECO:0000256" key="2">
    <source>
        <dbReference type="ARBA" id="ARBA00022771"/>
    </source>
</evidence>
<dbReference type="EMBL" id="JADCNL010000011">
    <property type="protein sequence ID" value="KAG0460393.1"/>
    <property type="molecule type" value="Genomic_DNA"/>
</dbReference>
<dbReference type="OrthoDB" id="1711136at2759"/>
<evidence type="ECO:0000313" key="8">
    <source>
        <dbReference type="EMBL" id="KAG0461812.1"/>
    </source>
</evidence>
<feature type="coiled-coil region" evidence="5">
    <location>
        <begin position="187"/>
        <end position="214"/>
    </location>
</feature>
<dbReference type="PANTHER" id="PTHR42647">
    <property type="entry name" value="SBP (S-RIBONUCLEASE BINDING PROTEIN) FAMILY PROTEIN"/>
    <property type="match status" value="1"/>
</dbReference>
<evidence type="ECO:0000256" key="1">
    <source>
        <dbReference type="ARBA" id="ARBA00022723"/>
    </source>
</evidence>
<proteinExistence type="predicted"/>
<evidence type="ECO:0000313" key="9">
    <source>
        <dbReference type="Proteomes" id="UP000636800"/>
    </source>
</evidence>
<sequence length="326" mass="35291">MAVQAQYPANVLLLNRAEADGSGKDMDFPSASLLDQSPVFFASTGANVNPRKRGRDAIRAETGVPMTVAPPPQAQQQPLSIFSLQPHAGVQRGLFPPVMMGTSQAPPPVSTGLCLALDERNVGLPHDSTLSTFFSEALASQLNKQMNEIEQFFFTQGEQLRQTLAERRQRHHHALLAAAEESIGRRLREKELEIERAVRRSVELEDRLARLRTETIAWQAKAMSEQASAASLHAQIQKAAAAAVVPAGKECYGESPAEDAESAFIDPERSESPEQACRACFRRPALVVLIPCRHLCLCSACDANGAGEVCPVCGFARTGSVQVVLP</sequence>
<evidence type="ECO:0000313" key="10">
    <source>
        <dbReference type="Proteomes" id="UP000639772"/>
    </source>
</evidence>
<evidence type="ECO:0000259" key="6">
    <source>
        <dbReference type="PROSITE" id="PS50089"/>
    </source>
</evidence>
<dbReference type="InterPro" id="IPR013083">
    <property type="entry name" value="Znf_RING/FYVE/PHD"/>
</dbReference>
<organism evidence="8 10">
    <name type="scientific">Vanilla planifolia</name>
    <name type="common">Vanilla</name>
    <dbReference type="NCBI Taxonomy" id="51239"/>
    <lineage>
        <taxon>Eukaryota</taxon>
        <taxon>Viridiplantae</taxon>
        <taxon>Streptophyta</taxon>
        <taxon>Embryophyta</taxon>
        <taxon>Tracheophyta</taxon>
        <taxon>Spermatophyta</taxon>
        <taxon>Magnoliopsida</taxon>
        <taxon>Liliopsida</taxon>
        <taxon>Asparagales</taxon>
        <taxon>Orchidaceae</taxon>
        <taxon>Vanilloideae</taxon>
        <taxon>Vanilleae</taxon>
        <taxon>Vanilla</taxon>
    </lineage>
</organism>
<keyword evidence="3" id="KW-0862">Zinc</keyword>
<reference evidence="9 10" key="1">
    <citation type="journal article" date="2020" name="Nat. Food">
        <title>A phased Vanilla planifolia genome enables genetic improvement of flavour and production.</title>
        <authorList>
            <person name="Hasing T."/>
            <person name="Tang H."/>
            <person name="Brym M."/>
            <person name="Khazi F."/>
            <person name="Huang T."/>
            <person name="Chambers A.H."/>
        </authorList>
    </citation>
    <scope>NUCLEOTIDE SEQUENCE [LARGE SCALE GENOMIC DNA]</scope>
    <source>
        <tissue evidence="8">Leaf</tissue>
    </source>
</reference>
<dbReference type="EMBL" id="JADCNM010000011">
    <property type="protein sequence ID" value="KAG0461812.1"/>
    <property type="molecule type" value="Genomic_DNA"/>
</dbReference>
<name>A0A835UHG7_VANPL</name>
<dbReference type="Proteomes" id="UP000636800">
    <property type="component" value="Chromosome 11"/>
</dbReference>
<dbReference type="InterPro" id="IPR001841">
    <property type="entry name" value="Znf_RING"/>
</dbReference>